<feature type="domain" description="SIS" evidence="2">
    <location>
        <begin position="211"/>
        <end position="349"/>
    </location>
</feature>
<sequence>MTFLQNTPAQEEPIMSDPLMLQEAREFPRLALMQAAHNRDLLRELARRIQRFKPRFVATVARGSSDHAAQFVKYAFETQLGWPVVSVAPSVVSAYHQQLQWEGALVIAISQSGASPDVVEPVEQARKAGALTVAMVNSEDSPLAQAAEFVVPLRAGEEKAVAATKSFLASLTGALQLLQELALDATLNKAMGWLPEALQSTLELESLTKARAERFRFVEHLVVLGRGMHLAVAHETALKLKETSGIFAQAYSAAEFAHGPMRVIREGFPVLCFQGMDETRMLTSAACLALKERGADLSGFGCGLNGESLHDLRTMPTGHRLTDPLPAMVAAYFFAGHLALHRGLNPDAPPSLQKVTLTR</sequence>
<dbReference type="CDD" id="cd05009">
    <property type="entry name" value="SIS_GlmS_GlmD_2"/>
    <property type="match status" value="1"/>
</dbReference>
<dbReference type="CDD" id="cd05008">
    <property type="entry name" value="SIS_GlmS_GlmD_1"/>
    <property type="match status" value="1"/>
</dbReference>
<dbReference type="PANTHER" id="PTHR10937:SF8">
    <property type="entry name" value="AMINOTRANSFERASE-RELATED"/>
    <property type="match status" value="1"/>
</dbReference>
<dbReference type="Gene3D" id="3.40.50.10490">
    <property type="entry name" value="Glucose-6-phosphate isomerase like protein, domain 1"/>
    <property type="match status" value="2"/>
</dbReference>
<dbReference type="SUPFAM" id="SSF53697">
    <property type="entry name" value="SIS domain"/>
    <property type="match status" value="1"/>
</dbReference>
<comment type="caution">
    <text evidence="3">The sequence shown here is derived from an EMBL/GenBank/DDBJ whole genome shotgun (WGS) entry which is preliminary data.</text>
</comment>
<keyword evidence="3" id="KW-0808">Transferase</keyword>
<dbReference type="Pfam" id="PF01380">
    <property type="entry name" value="SIS"/>
    <property type="match status" value="2"/>
</dbReference>
<dbReference type="PROSITE" id="PS51464">
    <property type="entry name" value="SIS"/>
    <property type="match status" value="2"/>
</dbReference>
<keyword evidence="3" id="KW-0032">Aminotransferase</keyword>
<dbReference type="InterPro" id="IPR035466">
    <property type="entry name" value="GlmS/AgaS_SIS"/>
</dbReference>
<proteinExistence type="predicted"/>
<accession>A0ABQ2D2B8</accession>
<dbReference type="InterPro" id="IPR046348">
    <property type="entry name" value="SIS_dom_sf"/>
</dbReference>
<dbReference type="GO" id="GO:0008483">
    <property type="term" value="F:transaminase activity"/>
    <property type="evidence" value="ECO:0007669"/>
    <property type="project" value="UniProtKB-KW"/>
</dbReference>
<dbReference type="InterPro" id="IPR035490">
    <property type="entry name" value="GlmS/FrlB_SIS"/>
</dbReference>
<gene>
    <name evidence="3" type="ORF">GCM10008938_31600</name>
</gene>
<reference evidence="4" key="1">
    <citation type="journal article" date="2019" name="Int. J. Syst. Evol. Microbiol.">
        <title>The Global Catalogue of Microorganisms (GCM) 10K type strain sequencing project: providing services to taxonomists for standard genome sequencing and annotation.</title>
        <authorList>
            <consortium name="The Broad Institute Genomics Platform"/>
            <consortium name="The Broad Institute Genome Sequencing Center for Infectious Disease"/>
            <person name="Wu L."/>
            <person name="Ma J."/>
        </authorList>
    </citation>
    <scope>NUCLEOTIDE SEQUENCE [LARGE SCALE GENOMIC DNA]</scope>
    <source>
        <strain evidence="4">JCM 14370</strain>
    </source>
</reference>
<evidence type="ECO:0000313" key="4">
    <source>
        <dbReference type="Proteomes" id="UP000632222"/>
    </source>
</evidence>
<evidence type="ECO:0000256" key="1">
    <source>
        <dbReference type="ARBA" id="ARBA00022737"/>
    </source>
</evidence>
<dbReference type="EMBL" id="BMOD01000013">
    <property type="protein sequence ID" value="GGJ43062.1"/>
    <property type="molecule type" value="Genomic_DNA"/>
</dbReference>
<feature type="domain" description="SIS" evidence="2">
    <location>
        <begin position="45"/>
        <end position="193"/>
    </location>
</feature>
<keyword evidence="1" id="KW-0677">Repeat</keyword>
<dbReference type="Proteomes" id="UP000632222">
    <property type="component" value="Unassembled WGS sequence"/>
</dbReference>
<evidence type="ECO:0000259" key="2">
    <source>
        <dbReference type="PROSITE" id="PS51464"/>
    </source>
</evidence>
<dbReference type="PANTHER" id="PTHR10937">
    <property type="entry name" value="GLUCOSAMINE--FRUCTOSE-6-PHOSPHATE AMINOTRANSFERASE, ISOMERIZING"/>
    <property type="match status" value="1"/>
</dbReference>
<organism evidence="3 4">
    <name type="scientific">Deinococcus roseus</name>
    <dbReference type="NCBI Taxonomy" id="392414"/>
    <lineage>
        <taxon>Bacteria</taxon>
        <taxon>Thermotogati</taxon>
        <taxon>Deinococcota</taxon>
        <taxon>Deinococci</taxon>
        <taxon>Deinococcales</taxon>
        <taxon>Deinococcaceae</taxon>
        <taxon>Deinococcus</taxon>
    </lineage>
</organism>
<evidence type="ECO:0000313" key="3">
    <source>
        <dbReference type="EMBL" id="GGJ43062.1"/>
    </source>
</evidence>
<name>A0ABQ2D2B8_9DEIO</name>
<keyword evidence="4" id="KW-1185">Reference proteome</keyword>
<protein>
    <submittedName>
        <fullName evidence="3">Glucosamine--fructose-6-phosphate aminotransferase</fullName>
    </submittedName>
</protein>
<dbReference type="InterPro" id="IPR001347">
    <property type="entry name" value="SIS_dom"/>
</dbReference>
<dbReference type="RefSeq" id="WP_229684838.1">
    <property type="nucleotide sequence ID" value="NZ_BMOD01000013.1"/>
</dbReference>